<comment type="caution">
    <text evidence="8">The sequence shown here is derived from an EMBL/GenBank/DDBJ whole genome shotgun (WGS) entry which is preliminary data.</text>
</comment>
<dbReference type="PANTHER" id="PTHR24207:SF2">
    <property type="entry name" value="ZYX102 PROTEIN"/>
    <property type="match status" value="1"/>
</dbReference>
<dbReference type="AlphaFoldDB" id="A0A0V1MBH6"/>
<keyword evidence="1 5" id="KW-0479">Metal-binding</keyword>
<name>A0A0V1MBH6_9BILA</name>
<dbReference type="GO" id="GO:0005925">
    <property type="term" value="C:focal adhesion"/>
    <property type="evidence" value="ECO:0007669"/>
    <property type="project" value="TreeGrafter"/>
</dbReference>
<dbReference type="PROSITE" id="PS50023">
    <property type="entry name" value="LIM_DOMAIN_2"/>
    <property type="match status" value="2"/>
</dbReference>
<keyword evidence="4 5" id="KW-0440">LIM domain</keyword>
<evidence type="ECO:0000256" key="3">
    <source>
        <dbReference type="ARBA" id="ARBA00022833"/>
    </source>
</evidence>
<dbReference type="STRING" id="268474.A0A0V1MBH6"/>
<dbReference type="SMART" id="SM00132">
    <property type="entry name" value="LIM"/>
    <property type="match status" value="3"/>
</dbReference>
<sequence length="592" mass="65377">MNRSFQLKLDNESFVPSSPLLDSTLQASYTQTNSKPQCSINFAFRDNLDQQQQQSDTTQSRSIELLFSSTESLSIPTDLATLDRQQTKRKNRPNHSQMDGSDVQYATPLLRQATDNKSLHSKLISHGTMDRSTVSFADGNRPNSTIHGNLGSNIALHSPHTTTNNTEVLLSMVNETQPSYRMKTAGKTPLSPSHLLSLVDGNDINPHTSSKSSTYSTTTSKSYTYTKPSANPSSTAVQFDPDALFEELNVAIQQRRKPPQSSNCYSPTSNTFKSTTSNYYHKVTPLTSTMATTPKPVEPIRKSDEAELDRLTSRLVHCMRTGKAFLCIISNIGVSSLSSAYLDFCPIKLHNQNSRTYLSGVDFRVAVSCALALLFSAALEKLFSEEFLISSSTMASSTSEECSKCGESISSGKACTALDQTYHVDCFTCVKCGEGLAGKSFYAVDQKPYCEKDYLDTLEKCSACNAPITEKMLRATGKPYHPSCFTCSSCNRCLDGVPFTVDSNGLVHCVNCFHEKYAPRCAICSKPIVPEEGNQESVRIVALDRSFHVDCYRCEDCGLKLTSKVEGHECYPLDNHILCKDCNINRVRQMTN</sequence>
<dbReference type="OrthoDB" id="25414at2759"/>
<feature type="region of interest" description="Disordered" evidence="6">
    <location>
        <begin position="182"/>
        <end position="234"/>
    </location>
</feature>
<feature type="region of interest" description="Disordered" evidence="6">
    <location>
        <begin position="77"/>
        <end position="101"/>
    </location>
</feature>
<dbReference type="GO" id="GO:0098609">
    <property type="term" value="P:cell-cell adhesion"/>
    <property type="evidence" value="ECO:0007669"/>
    <property type="project" value="TreeGrafter"/>
</dbReference>
<keyword evidence="3 5" id="KW-0862">Zinc</keyword>
<feature type="compositionally biased region" description="Low complexity" evidence="6">
    <location>
        <begin position="208"/>
        <end position="227"/>
    </location>
</feature>
<reference evidence="8 9" key="1">
    <citation type="submission" date="2015-01" db="EMBL/GenBank/DDBJ databases">
        <title>Evolution of Trichinella species and genotypes.</title>
        <authorList>
            <person name="Korhonen P.K."/>
            <person name="Edoardo P."/>
            <person name="Giuseppe L.R."/>
            <person name="Gasser R.B."/>
        </authorList>
    </citation>
    <scope>NUCLEOTIDE SEQUENCE [LARGE SCALE GENOMIC DNA]</scope>
    <source>
        <strain evidence="8">ISS1980</strain>
    </source>
</reference>
<evidence type="ECO:0000259" key="7">
    <source>
        <dbReference type="PROSITE" id="PS50023"/>
    </source>
</evidence>
<accession>A0A0V1MBH6</accession>
<protein>
    <submittedName>
        <fullName evidence="8">Lipoma-preferred partner</fullName>
    </submittedName>
</protein>
<dbReference type="GO" id="GO:0001725">
    <property type="term" value="C:stress fiber"/>
    <property type="evidence" value="ECO:0007669"/>
    <property type="project" value="TreeGrafter"/>
</dbReference>
<evidence type="ECO:0000256" key="1">
    <source>
        <dbReference type="ARBA" id="ARBA00022723"/>
    </source>
</evidence>
<proteinExistence type="predicted"/>
<evidence type="ECO:0000256" key="4">
    <source>
        <dbReference type="ARBA" id="ARBA00023038"/>
    </source>
</evidence>
<evidence type="ECO:0000256" key="6">
    <source>
        <dbReference type="SAM" id="MobiDB-lite"/>
    </source>
</evidence>
<dbReference type="SUPFAM" id="SSF57716">
    <property type="entry name" value="Glucocorticoid receptor-like (DNA-binding domain)"/>
    <property type="match status" value="3"/>
</dbReference>
<dbReference type="FunFam" id="2.10.110.10:FF:000057">
    <property type="entry name" value="Zyxin"/>
    <property type="match status" value="1"/>
</dbReference>
<dbReference type="PANTHER" id="PTHR24207">
    <property type="entry name" value="ZYX102 PROTEIN"/>
    <property type="match status" value="1"/>
</dbReference>
<feature type="domain" description="LIM zinc-binding" evidence="7">
    <location>
        <begin position="400"/>
        <end position="460"/>
    </location>
</feature>
<dbReference type="CDD" id="cd09357">
    <property type="entry name" value="LIM3_Zyxin_like"/>
    <property type="match status" value="1"/>
</dbReference>
<gene>
    <name evidence="8" type="primary">LPP</name>
    <name evidence="8" type="ORF">T10_7286</name>
</gene>
<feature type="domain" description="LIM zinc-binding" evidence="7">
    <location>
        <begin position="519"/>
        <end position="589"/>
    </location>
</feature>
<dbReference type="EMBL" id="JYDO01000155">
    <property type="protein sequence ID" value="KRZ68754.1"/>
    <property type="molecule type" value="Genomic_DNA"/>
</dbReference>
<organism evidence="8 9">
    <name type="scientific">Trichinella papuae</name>
    <dbReference type="NCBI Taxonomy" id="268474"/>
    <lineage>
        <taxon>Eukaryota</taxon>
        <taxon>Metazoa</taxon>
        <taxon>Ecdysozoa</taxon>
        <taxon>Nematoda</taxon>
        <taxon>Enoplea</taxon>
        <taxon>Dorylaimia</taxon>
        <taxon>Trichinellida</taxon>
        <taxon>Trichinellidae</taxon>
        <taxon>Trichinella</taxon>
    </lineage>
</organism>
<evidence type="ECO:0000313" key="9">
    <source>
        <dbReference type="Proteomes" id="UP000054843"/>
    </source>
</evidence>
<dbReference type="GO" id="GO:0046872">
    <property type="term" value="F:metal ion binding"/>
    <property type="evidence" value="ECO:0007669"/>
    <property type="project" value="UniProtKB-KW"/>
</dbReference>
<dbReference type="Proteomes" id="UP000054843">
    <property type="component" value="Unassembled WGS sequence"/>
</dbReference>
<dbReference type="PROSITE" id="PS00478">
    <property type="entry name" value="LIM_DOMAIN_1"/>
    <property type="match status" value="1"/>
</dbReference>
<dbReference type="Pfam" id="PF00412">
    <property type="entry name" value="LIM"/>
    <property type="match status" value="3"/>
</dbReference>
<keyword evidence="9" id="KW-1185">Reference proteome</keyword>
<dbReference type="InterPro" id="IPR001781">
    <property type="entry name" value="Znf_LIM"/>
</dbReference>
<evidence type="ECO:0000256" key="5">
    <source>
        <dbReference type="PROSITE-ProRule" id="PRU00125"/>
    </source>
</evidence>
<dbReference type="Gene3D" id="2.10.110.10">
    <property type="entry name" value="Cysteine Rich Protein"/>
    <property type="match status" value="3"/>
</dbReference>
<keyword evidence="2" id="KW-0677">Repeat</keyword>
<evidence type="ECO:0000313" key="8">
    <source>
        <dbReference type="EMBL" id="KRZ68754.1"/>
    </source>
</evidence>
<evidence type="ECO:0000256" key="2">
    <source>
        <dbReference type="ARBA" id="ARBA00022737"/>
    </source>
</evidence>